<dbReference type="AlphaFoldDB" id="A0A2M6W1D2"/>
<evidence type="ECO:0000313" key="3">
    <source>
        <dbReference type="Proteomes" id="UP000229362"/>
    </source>
</evidence>
<proteinExistence type="predicted"/>
<dbReference type="Proteomes" id="UP000229362">
    <property type="component" value="Unassembled WGS sequence"/>
</dbReference>
<dbReference type="Pfam" id="PF13469">
    <property type="entry name" value="Sulfotransfer_3"/>
    <property type="match status" value="1"/>
</dbReference>
<evidence type="ECO:0008006" key="4">
    <source>
        <dbReference type="Google" id="ProtNLM"/>
    </source>
</evidence>
<feature type="non-terminal residue" evidence="2">
    <location>
        <position position="1"/>
    </location>
</feature>
<gene>
    <name evidence="2" type="ORF">COU33_02345</name>
</gene>
<name>A0A2M6W1D2_9BACT</name>
<dbReference type="SUPFAM" id="SSF52540">
    <property type="entry name" value="P-loop containing nucleoside triphosphate hydrolases"/>
    <property type="match status" value="1"/>
</dbReference>
<dbReference type="EMBL" id="PFBZ01000102">
    <property type="protein sequence ID" value="PIT86581.1"/>
    <property type="molecule type" value="Genomic_DNA"/>
</dbReference>
<keyword evidence="1" id="KW-0472">Membrane</keyword>
<sequence>GGTLSVAELFEAVVQSYNKHGKELLIEKTPTHIFHVPYIRALFPDALIVHIVRDPRDVYPSFNGLLEKLGKRKRTVREFCVLWNYCIEMTRVQKIKTVRYEDLVQRPLEATNALLASTGMSVTALDEENYKQIVKPHEVWHANLGKKIIATNFGKYKTILSKEVIAEIEVLCLDGMRAFGYTPYENAERSFFVRIRGSFFWAIQKGLIYVSVLLAFFKRKIHNLFV</sequence>
<dbReference type="InterPro" id="IPR027417">
    <property type="entry name" value="P-loop_NTPase"/>
</dbReference>
<reference evidence="3" key="1">
    <citation type="submission" date="2017-09" db="EMBL/GenBank/DDBJ databases">
        <title>Depth-based differentiation of microbial function through sediment-hosted aquifers and enrichment of novel symbionts in the deep terrestrial subsurface.</title>
        <authorList>
            <person name="Probst A.J."/>
            <person name="Ladd B."/>
            <person name="Jarett J.K."/>
            <person name="Geller-Mcgrath D.E."/>
            <person name="Sieber C.M.K."/>
            <person name="Emerson J.B."/>
            <person name="Anantharaman K."/>
            <person name="Thomas B.C."/>
            <person name="Malmstrom R."/>
            <person name="Stieglmeier M."/>
            <person name="Klingl A."/>
            <person name="Woyke T."/>
            <person name="Ryan C.M."/>
            <person name="Banfield J.F."/>
        </authorList>
    </citation>
    <scope>NUCLEOTIDE SEQUENCE [LARGE SCALE GENOMIC DNA]</scope>
</reference>
<evidence type="ECO:0000313" key="2">
    <source>
        <dbReference type="EMBL" id="PIT86581.1"/>
    </source>
</evidence>
<keyword evidence="1" id="KW-1133">Transmembrane helix</keyword>
<evidence type="ECO:0000256" key="1">
    <source>
        <dbReference type="SAM" id="Phobius"/>
    </source>
</evidence>
<organism evidence="2 3">
    <name type="scientific">Candidatus Magasanikbacteria bacterium CG10_big_fil_rev_8_21_14_0_10_43_6</name>
    <dbReference type="NCBI Taxonomy" id="1974650"/>
    <lineage>
        <taxon>Bacteria</taxon>
        <taxon>Candidatus Magasanikiibacteriota</taxon>
    </lineage>
</organism>
<dbReference type="Gene3D" id="3.40.50.300">
    <property type="entry name" value="P-loop containing nucleotide triphosphate hydrolases"/>
    <property type="match status" value="1"/>
</dbReference>
<feature type="transmembrane region" description="Helical" evidence="1">
    <location>
        <begin position="199"/>
        <end position="217"/>
    </location>
</feature>
<protein>
    <recommendedName>
        <fullName evidence="4">Sulfotransferase</fullName>
    </recommendedName>
</protein>
<comment type="caution">
    <text evidence="2">The sequence shown here is derived from an EMBL/GenBank/DDBJ whole genome shotgun (WGS) entry which is preliminary data.</text>
</comment>
<accession>A0A2M6W1D2</accession>
<keyword evidence="1" id="KW-0812">Transmembrane</keyword>